<dbReference type="RefSeq" id="WP_138181833.1">
    <property type="nucleotide sequence ID" value="NZ_VBUI01000018.1"/>
</dbReference>
<dbReference type="PANTHER" id="PTHR36920">
    <property type="match status" value="1"/>
</dbReference>
<reference evidence="2 3" key="1">
    <citation type="journal article" date="2007" name="Int. J. Syst. Evol. Microbiol.">
        <title>Halomonas saccharevitans sp. nov., Halomonas arcis sp. nov. and Halomonas subterranea sp. nov., halophilic bacteria isolated from hypersaline environments of China.</title>
        <authorList>
            <person name="Xu X.W."/>
            <person name="Wu Y.H."/>
            <person name="Zhou Z."/>
            <person name="Wang C.S."/>
            <person name="Zhou Y.G."/>
            <person name="Zhang H.B."/>
            <person name="Wang Y."/>
            <person name="Wu M."/>
        </authorList>
    </citation>
    <scope>NUCLEOTIDE SEQUENCE [LARGE SCALE GENOMIC DNA]</scope>
    <source>
        <strain evidence="2 3">TBZ3</strain>
    </source>
</reference>
<keyword evidence="3" id="KW-1185">Reference proteome</keyword>
<dbReference type="InterPro" id="IPR011250">
    <property type="entry name" value="OMP/PagP_B-barrel"/>
</dbReference>
<dbReference type="PANTHER" id="PTHR36920:SF1">
    <property type="entry name" value="OUTER MEMBRANE PROTEIN W"/>
    <property type="match status" value="1"/>
</dbReference>
<feature type="signal peptide" evidence="1">
    <location>
        <begin position="1"/>
        <end position="25"/>
    </location>
</feature>
<feature type="chain" id="PRO_5024279905" evidence="1">
    <location>
        <begin position="26"/>
        <end position="187"/>
    </location>
</feature>
<evidence type="ECO:0000256" key="1">
    <source>
        <dbReference type="SAM" id="SignalP"/>
    </source>
</evidence>
<dbReference type="InterPro" id="IPR005618">
    <property type="entry name" value="OMPW"/>
</dbReference>
<evidence type="ECO:0000313" key="2">
    <source>
        <dbReference type="EMBL" id="TLF48721.1"/>
    </source>
</evidence>
<comment type="caution">
    <text evidence="2">The sequence shown here is derived from an EMBL/GenBank/DDBJ whole genome shotgun (WGS) entry which is preliminary data.</text>
</comment>
<dbReference type="SUPFAM" id="SSF56925">
    <property type="entry name" value="OMPA-like"/>
    <property type="match status" value="1"/>
</dbReference>
<sequence>MNPKHLIAAAALATTGLIAAQGAMAYLIDDIDETGKLEVSDERGMAYAVGYLFSDRLGIELNGTEAVEHRLSTAALDSPSGGVDRLPVNLTLNYYPMGGTDARIQPYAGIGVNYTHVSEEELEELDVDAAYGLAGQIGLDMAVRRYLLVGAFARYANVEADVSVEGSALGEADIDPMTLGGGATFRF</sequence>
<evidence type="ECO:0000313" key="3">
    <source>
        <dbReference type="Proteomes" id="UP000306973"/>
    </source>
</evidence>
<dbReference type="OrthoDB" id="9807574at2"/>
<dbReference type="Pfam" id="PF03922">
    <property type="entry name" value="OmpW"/>
    <property type="match status" value="1"/>
</dbReference>
<proteinExistence type="predicted"/>
<dbReference type="Gene3D" id="2.40.160.20">
    <property type="match status" value="1"/>
</dbReference>
<dbReference type="GO" id="GO:0055085">
    <property type="term" value="P:transmembrane transport"/>
    <property type="evidence" value="ECO:0007669"/>
    <property type="project" value="TreeGrafter"/>
</dbReference>
<gene>
    <name evidence="2" type="ORF">FEI13_12395</name>
</gene>
<name>A0A5R8MF50_9GAMM</name>
<accession>A0A5R8MF50</accession>
<dbReference type="EMBL" id="VBUI01000018">
    <property type="protein sequence ID" value="TLF48721.1"/>
    <property type="molecule type" value="Genomic_DNA"/>
</dbReference>
<keyword evidence="1" id="KW-0732">Signal</keyword>
<dbReference type="GO" id="GO:0019867">
    <property type="term" value="C:outer membrane"/>
    <property type="evidence" value="ECO:0007669"/>
    <property type="project" value="InterPro"/>
</dbReference>
<organism evidence="2 3">
    <name type="scientific">Halomonas urmiana</name>
    <dbReference type="NCBI Taxonomy" id="490901"/>
    <lineage>
        <taxon>Bacteria</taxon>
        <taxon>Pseudomonadati</taxon>
        <taxon>Pseudomonadota</taxon>
        <taxon>Gammaproteobacteria</taxon>
        <taxon>Oceanospirillales</taxon>
        <taxon>Halomonadaceae</taxon>
        <taxon>Halomonas</taxon>
    </lineage>
</organism>
<protein>
    <submittedName>
        <fullName evidence="2">OmpW family protein</fullName>
    </submittedName>
</protein>
<dbReference type="Proteomes" id="UP000306973">
    <property type="component" value="Unassembled WGS sequence"/>
</dbReference>
<dbReference type="AlphaFoldDB" id="A0A5R8MF50"/>